<proteinExistence type="predicted"/>
<name>A0A068WX64_ECHGR</name>
<evidence type="ECO:0000313" key="3">
    <source>
        <dbReference type="WBParaSite" id="EgrG_001158500"/>
    </source>
</evidence>
<dbReference type="AlphaFoldDB" id="A0A068WX64"/>
<sequence length="53" mass="6001">MSAGIWLQETKKEVDSWATNNIYFAKRFRGTPLSSSSAQYLTSFNELLKRGGN</sequence>
<accession>A0A068WX64</accession>
<evidence type="ECO:0000313" key="1">
    <source>
        <dbReference type="EMBL" id="CDS24416.1"/>
    </source>
</evidence>
<dbReference type="EMBL" id="LK028604">
    <property type="protein sequence ID" value="CDS24416.1"/>
    <property type="molecule type" value="Genomic_DNA"/>
</dbReference>
<organism evidence="1">
    <name type="scientific">Echinococcus granulosus</name>
    <name type="common">Hydatid tapeworm</name>
    <dbReference type="NCBI Taxonomy" id="6210"/>
    <lineage>
        <taxon>Eukaryota</taxon>
        <taxon>Metazoa</taxon>
        <taxon>Spiralia</taxon>
        <taxon>Lophotrochozoa</taxon>
        <taxon>Platyhelminthes</taxon>
        <taxon>Cestoda</taxon>
        <taxon>Eucestoda</taxon>
        <taxon>Cyclophyllidea</taxon>
        <taxon>Taeniidae</taxon>
        <taxon>Echinococcus</taxon>
        <taxon>Echinococcus granulosus group</taxon>
    </lineage>
</organism>
<gene>
    <name evidence="1" type="ORF">EgrG_001158500</name>
</gene>
<dbReference type="Proteomes" id="UP000492820">
    <property type="component" value="Unassembled WGS sequence"/>
</dbReference>
<protein>
    <submittedName>
        <fullName evidence="3">DUF815 domain-containing protein</fullName>
    </submittedName>
</protein>
<reference evidence="3" key="3">
    <citation type="submission" date="2020-10" db="UniProtKB">
        <authorList>
            <consortium name="WormBaseParasite"/>
        </authorList>
    </citation>
    <scope>IDENTIFICATION</scope>
</reference>
<reference evidence="1" key="2">
    <citation type="submission" date="2014-06" db="EMBL/GenBank/DDBJ databases">
        <authorList>
            <person name="Aslett M."/>
        </authorList>
    </citation>
    <scope>NUCLEOTIDE SEQUENCE</scope>
</reference>
<evidence type="ECO:0000313" key="2">
    <source>
        <dbReference type="Proteomes" id="UP000492820"/>
    </source>
</evidence>
<reference evidence="1 2" key="1">
    <citation type="journal article" date="2013" name="Nature">
        <title>The genomes of four tapeworm species reveal adaptations to parasitism.</title>
        <authorList>
            <person name="Tsai I.J."/>
            <person name="Zarowiecki M."/>
            <person name="Holroyd N."/>
            <person name="Garciarrubio A."/>
            <person name="Sanchez-Flores A."/>
            <person name="Brooks K.L."/>
            <person name="Tracey A."/>
            <person name="Bobes R.J."/>
            <person name="Fragoso G."/>
            <person name="Sciutto E."/>
            <person name="Aslett M."/>
            <person name="Beasley H."/>
            <person name="Bennett H.M."/>
            <person name="Cai J."/>
            <person name="Camicia F."/>
            <person name="Clark R."/>
            <person name="Cucher M."/>
            <person name="De Silva N."/>
            <person name="Day T.A."/>
            <person name="Deplazes P."/>
            <person name="Estrada K."/>
            <person name="Fernandez C."/>
            <person name="Holland P.W."/>
            <person name="Hou J."/>
            <person name="Hu S."/>
            <person name="Huckvale T."/>
            <person name="Hung S.S."/>
            <person name="Kamenetzky L."/>
            <person name="Keane J.A."/>
            <person name="Kiss F."/>
            <person name="Koziol U."/>
            <person name="Lambert O."/>
            <person name="Liu K."/>
            <person name="Luo X."/>
            <person name="Luo Y."/>
            <person name="Macchiaroli N."/>
            <person name="Nichol S."/>
            <person name="Paps J."/>
            <person name="Parkinson J."/>
            <person name="Pouchkina-Stantcheva N."/>
            <person name="Riddiford N."/>
            <person name="Rosenzvit M."/>
            <person name="Salinas G."/>
            <person name="Wasmuth J.D."/>
            <person name="Zamanian M."/>
            <person name="Zheng Y."/>
            <person name="Cai X."/>
            <person name="Soberon X."/>
            <person name="Olson P.D."/>
            <person name="Laclette J.P."/>
            <person name="Brehm K."/>
            <person name="Berriman M."/>
            <person name="Garciarrubio A."/>
            <person name="Bobes R.J."/>
            <person name="Fragoso G."/>
            <person name="Sanchez-Flores A."/>
            <person name="Estrada K."/>
            <person name="Cevallos M.A."/>
            <person name="Morett E."/>
            <person name="Gonzalez V."/>
            <person name="Portillo T."/>
            <person name="Ochoa-Leyva A."/>
            <person name="Jose M.V."/>
            <person name="Sciutto E."/>
            <person name="Landa A."/>
            <person name="Jimenez L."/>
            <person name="Valdes V."/>
            <person name="Carrero J.C."/>
            <person name="Larralde C."/>
            <person name="Morales-Montor J."/>
            <person name="Limon-Lason J."/>
            <person name="Soberon X."/>
            <person name="Laclette J.P."/>
        </authorList>
    </citation>
    <scope>NUCLEOTIDE SEQUENCE [LARGE SCALE GENOMIC DNA]</scope>
</reference>
<dbReference type="WBParaSite" id="EgrG_001158500">
    <property type="protein sequence ID" value="EgrG_001158500"/>
    <property type="gene ID" value="EgrG_001158500"/>
</dbReference>